<dbReference type="InterPro" id="IPR001106">
    <property type="entry name" value="Aromatic_Lyase"/>
</dbReference>
<dbReference type="STRING" id="1081109.A0A166NUW7"/>
<reference evidence="3 4" key="1">
    <citation type="journal article" date="2016" name="Genome Biol. Evol.">
        <title>Divergent and convergent evolution of fungal pathogenicity.</title>
        <authorList>
            <person name="Shang Y."/>
            <person name="Xiao G."/>
            <person name="Zheng P."/>
            <person name="Cen K."/>
            <person name="Zhan S."/>
            <person name="Wang C."/>
        </authorList>
    </citation>
    <scope>NUCLEOTIDE SEQUENCE [LARGE SCALE GENOMIC DNA]</scope>
    <source>
        <strain evidence="3 4">RCEF 2490</strain>
    </source>
</reference>
<dbReference type="SUPFAM" id="SSF48557">
    <property type="entry name" value="L-aspartase-like"/>
    <property type="match status" value="1"/>
</dbReference>
<dbReference type="Gene3D" id="1.20.200.10">
    <property type="entry name" value="Fumarase/aspartase (Central domain)"/>
    <property type="match status" value="1"/>
</dbReference>
<accession>A0A166NUW7</accession>
<dbReference type="InterPro" id="IPR022313">
    <property type="entry name" value="Phe/His_NH3-lyase_AS"/>
</dbReference>
<dbReference type="InterPro" id="IPR008948">
    <property type="entry name" value="L-Aspartase-like"/>
</dbReference>
<dbReference type="GO" id="GO:0006559">
    <property type="term" value="P:L-phenylalanine catabolic process"/>
    <property type="evidence" value="ECO:0007669"/>
    <property type="project" value="InterPro"/>
</dbReference>
<gene>
    <name evidence="3" type="ORF">AAL_06216</name>
</gene>
<dbReference type="GO" id="GO:0016841">
    <property type="term" value="F:ammonia-lyase activity"/>
    <property type="evidence" value="ECO:0007669"/>
    <property type="project" value="InterPro"/>
</dbReference>
<dbReference type="NCBIfam" id="TIGR01226">
    <property type="entry name" value="phe_am_lyase"/>
    <property type="match status" value="1"/>
</dbReference>
<dbReference type="Gene3D" id="1.10.275.10">
    <property type="entry name" value="Fumarase/aspartase (N-terminal domain)"/>
    <property type="match status" value="1"/>
</dbReference>
<keyword evidence="4" id="KW-1185">Reference proteome</keyword>
<comment type="caution">
    <text evidence="3">The sequence shown here is derived from an EMBL/GenBank/DDBJ whole genome shotgun (WGS) entry which is preliminary data.</text>
</comment>
<evidence type="ECO:0000256" key="2">
    <source>
        <dbReference type="RuleBase" id="RU003954"/>
    </source>
</evidence>
<evidence type="ECO:0000313" key="4">
    <source>
        <dbReference type="Proteomes" id="UP000078544"/>
    </source>
</evidence>
<dbReference type="InterPro" id="IPR024083">
    <property type="entry name" value="Fumarase/histidase_N"/>
</dbReference>
<protein>
    <submittedName>
        <fullName evidence="3">L-Aspartase-like protein</fullName>
    </submittedName>
</protein>
<dbReference type="AlphaFoldDB" id="A0A166NUW7"/>
<name>A0A166NUW7_9HYPO</name>
<organism evidence="3 4">
    <name type="scientific">Moelleriella libera RCEF 2490</name>
    <dbReference type="NCBI Taxonomy" id="1081109"/>
    <lineage>
        <taxon>Eukaryota</taxon>
        <taxon>Fungi</taxon>
        <taxon>Dikarya</taxon>
        <taxon>Ascomycota</taxon>
        <taxon>Pezizomycotina</taxon>
        <taxon>Sordariomycetes</taxon>
        <taxon>Hypocreomycetidae</taxon>
        <taxon>Hypocreales</taxon>
        <taxon>Clavicipitaceae</taxon>
        <taxon>Moelleriella</taxon>
    </lineage>
</organism>
<proteinExistence type="inferred from homology"/>
<dbReference type="Proteomes" id="UP000078544">
    <property type="component" value="Unassembled WGS sequence"/>
</dbReference>
<evidence type="ECO:0000313" key="3">
    <source>
        <dbReference type="EMBL" id="KZZ92590.1"/>
    </source>
</evidence>
<dbReference type="PROSITE" id="PS00488">
    <property type="entry name" value="PAL_HISTIDASE"/>
    <property type="match status" value="1"/>
</dbReference>
<dbReference type="EMBL" id="AZGY01000015">
    <property type="protein sequence ID" value="KZZ92590.1"/>
    <property type="molecule type" value="Genomic_DNA"/>
</dbReference>
<sequence length="599" mass="64223">MDLSNTTFSELFVAQQKLLESRSKDVSLDGKTLTVADVVAISRGLLTVTVASEASKAIGESSCILKERLEQGEVIYGVNTGFGGSADQRIGATNCLQQRLFTLLMVGITSTESLIHAGAEFAATCMPEAWVRASMVVRLNSLAAGASGVRTQITERLCQMLNCDIVPVVPLRGSISASGDLIPLSYIGGVLQGKKYASAFVGPRLPRGLRRPMRADVALAQANLPPLDVHAKEGLAIVNGTAVSAGVAALAAHECMNLAALSQLLTAMSVEALCGTDESFDPFIAQMRLHPGQIDSAQNIFHFLEGSSLVNSGQHFEKGALRQDRYSIRTASQWIGPVLEDFQLAYVQISTELNSVTDNPLVDRLSRRIIHGGNFQAKAITVAVEKLRAGLQSLGRMIFSQCTELINPNTNRGLPPNLVADDPATSFLFKGTDIMTAALTSELGFLANPVGSHVQTAEMGNQGINSLALISARYTVKAVETFSQLVAAHIIALCQAIDLRARDHFSWKAENKPDASSLLGCAAKAMYLFVRTELKIPFVTEALVSGDGDFVSEGVSPSLGLYNTMVYEAIRSGRLNSIVLECIEGVQEKLESRKHKSRL</sequence>
<dbReference type="CDD" id="cd00332">
    <property type="entry name" value="PAL-HAL"/>
    <property type="match status" value="1"/>
</dbReference>
<dbReference type="OrthoDB" id="10051290at2759"/>
<dbReference type="InterPro" id="IPR005922">
    <property type="entry name" value="Phe_NH3-lyase"/>
</dbReference>
<dbReference type="GO" id="GO:0005737">
    <property type="term" value="C:cytoplasm"/>
    <property type="evidence" value="ECO:0007669"/>
    <property type="project" value="InterPro"/>
</dbReference>
<dbReference type="Pfam" id="PF00221">
    <property type="entry name" value="Lyase_aromatic"/>
    <property type="match status" value="1"/>
</dbReference>
<dbReference type="PANTHER" id="PTHR10362">
    <property type="entry name" value="HISTIDINE AMMONIA-LYASE"/>
    <property type="match status" value="1"/>
</dbReference>
<comment type="similarity">
    <text evidence="1 2">Belongs to the PAL/histidase family.</text>
</comment>
<keyword evidence="2" id="KW-0456">Lyase</keyword>
<evidence type="ECO:0000256" key="1">
    <source>
        <dbReference type="ARBA" id="ARBA00007238"/>
    </source>
</evidence>